<dbReference type="Proteomes" id="UP000054495">
    <property type="component" value="Unassembled WGS sequence"/>
</dbReference>
<sequence length="77" mass="8595">MSRDETPLPSPPPSPIPESFASRAASKRFAFPFFQEVTTNSQLSLQLTPRHLEGNNSAGLAIRCRIRGQQTHFLMIL</sequence>
<name>A0A0D6LTY9_9BILA</name>
<evidence type="ECO:0000313" key="2">
    <source>
        <dbReference type="EMBL" id="EPB74668.1"/>
    </source>
</evidence>
<protein>
    <submittedName>
        <fullName evidence="2">Uncharacterized protein</fullName>
    </submittedName>
</protein>
<dbReference type="EMBL" id="KE124933">
    <property type="protein sequence ID" value="EPB74668.1"/>
    <property type="molecule type" value="Genomic_DNA"/>
</dbReference>
<evidence type="ECO:0000313" key="3">
    <source>
        <dbReference type="Proteomes" id="UP000054495"/>
    </source>
</evidence>
<proteinExistence type="predicted"/>
<keyword evidence="3" id="KW-1185">Reference proteome</keyword>
<feature type="region of interest" description="Disordered" evidence="1">
    <location>
        <begin position="1"/>
        <end position="20"/>
    </location>
</feature>
<gene>
    <name evidence="2" type="ORF">ANCCEY_06246</name>
</gene>
<accession>A0A0D6LTY9</accession>
<evidence type="ECO:0000256" key="1">
    <source>
        <dbReference type="SAM" id="MobiDB-lite"/>
    </source>
</evidence>
<organism evidence="2 3">
    <name type="scientific">Ancylostoma ceylanicum</name>
    <dbReference type="NCBI Taxonomy" id="53326"/>
    <lineage>
        <taxon>Eukaryota</taxon>
        <taxon>Metazoa</taxon>
        <taxon>Ecdysozoa</taxon>
        <taxon>Nematoda</taxon>
        <taxon>Chromadorea</taxon>
        <taxon>Rhabditida</taxon>
        <taxon>Rhabditina</taxon>
        <taxon>Rhabditomorpha</taxon>
        <taxon>Strongyloidea</taxon>
        <taxon>Ancylostomatidae</taxon>
        <taxon>Ancylostomatinae</taxon>
        <taxon>Ancylostoma</taxon>
    </lineage>
</organism>
<dbReference type="AlphaFoldDB" id="A0A0D6LTY9"/>
<reference evidence="2 3" key="1">
    <citation type="submission" date="2013-05" db="EMBL/GenBank/DDBJ databases">
        <title>Draft genome of the parasitic nematode Anyclostoma ceylanicum.</title>
        <authorList>
            <person name="Mitreva M."/>
        </authorList>
    </citation>
    <scope>NUCLEOTIDE SEQUENCE [LARGE SCALE GENOMIC DNA]</scope>
</reference>